<comment type="similarity">
    <text evidence="1">Belongs to the peptidase C1 family.</text>
</comment>
<evidence type="ECO:0000256" key="1">
    <source>
        <dbReference type="ARBA" id="ARBA00008455"/>
    </source>
</evidence>
<dbReference type="EMBL" id="JX503498">
    <property type="protein sequence ID" value="AFV92862.2"/>
    <property type="molecule type" value="mRNA"/>
</dbReference>
<reference evidence="6" key="1">
    <citation type="journal article" date="2012" name="BMC Genomics">
        <title>Stage-specific expression of protease genes in the apicomplexan parasite, Eimeria tenella.</title>
        <authorList>
            <person name="Katrib M."/>
            <person name="Ikin R.J."/>
            <person name="Brossier F."/>
            <person name="Robinson M."/>
            <person name="Slapetova I."/>
            <person name="Sharman P.A."/>
            <person name="Walker R.A."/>
            <person name="Belli S.I."/>
            <person name="Tomley F.M."/>
            <person name="Smith N.C."/>
        </authorList>
    </citation>
    <scope>NUCLEOTIDE SEQUENCE</scope>
    <source>
        <strain evidence="6">Houghton</strain>
    </source>
</reference>
<protein>
    <submittedName>
        <fullName evidence="6">Putative cathepsin L</fullName>
        <ecNumber evidence="6">3.4.22.15</ecNumber>
    </submittedName>
</protein>
<evidence type="ECO:0000256" key="4">
    <source>
        <dbReference type="SAM" id="MobiDB-lite"/>
    </source>
</evidence>
<proteinExistence type="evidence at transcript level"/>
<dbReference type="Gene3D" id="3.90.70.10">
    <property type="entry name" value="Cysteine proteinases"/>
    <property type="match status" value="1"/>
</dbReference>
<sequence>NQQGHSYELGINKFGDWTSEEFSAYVRRGLIGQPWLQQARLGQPAPPSSASPAAAAAAAAAAGELPESVDWREKGCVTAAKDQGPCGSCWAFSSTGALEG</sequence>
<feature type="non-terminal residue" evidence="6">
    <location>
        <position position="1"/>
    </location>
</feature>
<dbReference type="GO" id="GO:0006508">
    <property type="term" value="P:proteolysis"/>
    <property type="evidence" value="ECO:0007669"/>
    <property type="project" value="InterPro"/>
</dbReference>
<accession>K9MP66</accession>
<dbReference type="InterPro" id="IPR000668">
    <property type="entry name" value="Peptidase_C1A_C"/>
</dbReference>
<evidence type="ECO:0000313" key="6">
    <source>
        <dbReference type="EMBL" id="AFV92862.2"/>
    </source>
</evidence>
<keyword evidence="2" id="KW-0865">Zymogen</keyword>
<dbReference type="InterPro" id="IPR013128">
    <property type="entry name" value="Peptidase_C1A"/>
</dbReference>
<feature type="compositionally biased region" description="Low complexity" evidence="4">
    <location>
        <begin position="50"/>
        <end position="59"/>
    </location>
</feature>
<feature type="domain" description="Peptidase C1A papain C-terminal" evidence="5">
    <location>
        <begin position="65"/>
        <end position="100"/>
    </location>
</feature>
<feature type="non-terminal residue" evidence="6">
    <location>
        <position position="100"/>
    </location>
</feature>
<name>K9MP66_EIMTE</name>
<dbReference type="PROSITE" id="PS00139">
    <property type="entry name" value="THIOL_PROTEASE_CYS"/>
    <property type="match status" value="1"/>
</dbReference>
<feature type="region of interest" description="Disordered" evidence="4">
    <location>
        <begin position="39"/>
        <end position="59"/>
    </location>
</feature>
<evidence type="ECO:0000259" key="5">
    <source>
        <dbReference type="Pfam" id="PF00112"/>
    </source>
</evidence>
<dbReference type="GO" id="GO:0004197">
    <property type="term" value="F:cysteine-type endopeptidase activity"/>
    <property type="evidence" value="ECO:0007669"/>
    <property type="project" value="UniProtKB-EC"/>
</dbReference>
<dbReference type="InterPro" id="IPR000169">
    <property type="entry name" value="Pept_cys_AS"/>
</dbReference>
<dbReference type="SUPFAM" id="SSF54001">
    <property type="entry name" value="Cysteine proteinases"/>
    <property type="match status" value="1"/>
</dbReference>
<dbReference type="InterPro" id="IPR038765">
    <property type="entry name" value="Papain-like_cys_pep_sf"/>
</dbReference>
<keyword evidence="3" id="KW-0325">Glycoprotein</keyword>
<dbReference type="AlphaFoldDB" id="K9MP66"/>
<organism evidence="6">
    <name type="scientific">Eimeria tenella</name>
    <name type="common">Coccidian parasite</name>
    <dbReference type="NCBI Taxonomy" id="5802"/>
    <lineage>
        <taxon>Eukaryota</taxon>
        <taxon>Sar</taxon>
        <taxon>Alveolata</taxon>
        <taxon>Apicomplexa</taxon>
        <taxon>Conoidasida</taxon>
        <taxon>Coccidia</taxon>
        <taxon>Eucoccidiorida</taxon>
        <taxon>Eimeriorina</taxon>
        <taxon>Eimeriidae</taxon>
        <taxon>Eimeria</taxon>
    </lineage>
</organism>
<evidence type="ECO:0000256" key="2">
    <source>
        <dbReference type="ARBA" id="ARBA00023145"/>
    </source>
</evidence>
<evidence type="ECO:0000256" key="3">
    <source>
        <dbReference type="ARBA" id="ARBA00023180"/>
    </source>
</evidence>
<reference evidence="6" key="2">
    <citation type="submission" date="2014-03" db="EMBL/GenBank/DDBJ databases">
        <authorList>
            <person name="Katrib M."/>
            <person name="Ikin R.J."/>
            <person name="Brossier F."/>
            <person name="Robinson M."/>
            <person name="Slapetova I."/>
            <person name="Sharman P.A."/>
            <person name="Walker R.A."/>
            <person name="Belli S.I."/>
            <person name="Tomley F.M."/>
            <person name="Smith N.C."/>
        </authorList>
    </citation>
    <scope>NUCLEOTIDE SEQUENCE</scope>
    <source>
        <strain evidence="6">Houghton</strain>
    </source>
</reference>
<dbReference type="EC" id="3.4.22.15" evidence="6"/>
<dbReference type="Pfam" id="PF00112">
    <property type="entry name" value="Peptidase_C1"/>
    <property type="match status" value="1"/>
</dbReference>
<dbReference type="PANTHER" id="PTHR12411">
    <property type="entry name" value="CYSTEINE PROTEASE FAMILY C1-RELATED"/>
    <property type="match status" value="1"/>
</dbReference>
<keyword evidence="6" id="KW-0378">Hydrolase</keyword>
<dbReference type="VEuPathDB" id="ToxoDB:ETH2_1522100"/>